<feature type="region of interest" description="Disordered" evidence="1">
    <location>
        <begin position="1"/>
        <end position="28"/>
    </location>
</feature>
<dbReference type="Proteomes" id="UP000230066">
    <property type="component" value="Unassembled WGS sequence"/>
</dbReference>
<proteinExistence type="predicted"/>
<feature type="compositionally biased region" description="Polar residues" evidence="1">
    <location>
        <begin position="11"/>
        <end position="28"/>
    </location>
</feature>
<reference evidence="2" key="1">
    <citation type="submission" date="2019-03" db="EMBL/GenBank/DDBJ databases">
        <title>Improved annotation for the trematode Fasciola hepatica.</title>
        <authorList>
            <person name="Choi Y.-J."/>
            <person name="Martin J."/>
            <person name="Mitreva M."/>
        </authorList>
    </citation>
    <scope>NUCLEOTIDE SEQUENCE [LARGE SCALE GENOMIC DNA]</scope>
</reference>
<accession>A0A4E0RJY4</accession>
<evidence type="ECO:0000313" key="2">
    <source>
        <dbReference type="EMBL" id="THD21227.1"/>
    </source>
</evidence>
<organism evidence="2 3">
    <name type="scientific">Fasciola hepatica</name>
    <name type="common">Liver fluke</name>
    <dbReference type="NCBI Taxonomy" id="6192"/>
    <lineage>
        <taxon>Eukaryota</taxon>
        <taxon>Metazoa</taxon>
        <taxon>Spiralia</taxon>
        <taxon>Lophotrochozoa</taxon>
        <taxon>Platyhelminthes</taxon>
        <taxon>Trematoda</taxon>
        <taxon>Digenea</taxon>
        <taxon>Plagiorchiida</taxon>
        <taxon>Echinostomata</taxon>
        <taxon>Echinostomatoidea</taxon>
        <taxon>Fasciolidae</taxon>
        <taxon>Fasciola</taxon>
    </lineage>
</organism>
<evidence type="ECO:0000313" key="3">
    <source>
        <dbReference type="Proteomes" id="UP000230066"/>
    </source>
</evidence>
<name>A0A4E0RJY4_FASHE</name>
<protein>
    <submittedName>
        <fullName evidence="2">Uncharacterized protein</fullName>
    </submittedName>
</protein>
<keyword evidence="3" id="KW-1185">Reference proteome</keyword>
<dbReference type="AlphaFoldDB" id="A0A4E0RJY4"/>
<sequence length="131" mass="13901">MIYGSTGVDGLNSTDPNQTLGVSPVEMSSTGCSSVCVLESLRHSGPENCVSPTFTATGFSLGFFGGLDATSPFITTGFPTCIQPLSLNLQMVERALHYPIFTKNVCSAVNEISQETKGFRESMGLLLPQDL</sequence>
<comment type="caution">
    <text evidence="2">The sequence shown here is derived from an EMBL/GenBank/DDBJ whole genome shotgun (WGS) entry which is preliminary data.</text>
</comment>
<evidence type="ECO:0000256" key="1">
    <source>
        <dbReference type="SAM" id="MobiDB-lite"/>
    </source>
</evidence>
<dbReference type="EMBL" id="JXXN02003734">
    <property type="protein sequence ID" value="THD21227.1"/>
    <property type="molecule type" value="Genomic_DNA"/>
</dbReference>
<gene>
    <name evidence="2" type="ORF">D915_008112</name>
</gene>